<evidence type="ECO:0000313" key="3">
    <source>
        <dbReference type="Proteomes" id="UP000027222"/>
    </source>
</evidence>
<feature type="region of interest" description="Disordered" evidence="1">
    <location>
        <begin position="22"/>
        <end position="41"/>
    </location>
</feature>
<sequence>MPTLIVDDTNVNALGSRGCGCSPPPPPVSHPTPPFQPPYGQSFSIRPPMPARWDSPVRMRRGPPLRRFMYPYVYL</sequence>
<dbReference type="Proteomes" id="UP000027222">
    <property type="component" value="Unassembled WGS sequence"/>
</dbReference>
<feature type="compositionally biased region" description="Pro residues" evidence="1">
    <location>
        <begin position="22"/>
        <end position="37"/>
    </location>
</feature>
<keyword evidence="3" id="KW-1185">Reference proteome</keyword>
<accession>A0A067SRS3</accession>
<gene>
    <name evidence="2" type="ORF">GALMADRAFT_228020</name>
</gene>
<protein>
    <submittedName>
        <fullName evidence="2">Uncharacterized protein</fullName>
    </submittedName>
</protein>
<dbReference type="AlphaFoldDB" id="A0A067SRS3"/>
<organism evidence="2 3">
    <name type="scientific">Galerina marginata (strain CBS 339.88)</name>
    <dbReference type="NCBI Taxonomy" id="685588"/>
    <lineage>
        <taxon>Eukaryota</taxon>
        <taxon>Fungi</taxon>
        <taxon>Dikarya</taxon>
        <taxon>Basidiomycota</taxon>
        <taxon>Agaricomycotina</taxon>
        <taxon>Agaricomycetes</taxon>
        <taxon>Agaricomycetidae</taxon>
        <taxon>Agaricales</taxon>
        <taxon>Agaricineae</taxon>
        <taxon>Strophariaceae</taxon>
        <taxon>Galerina</taxon>
    </lineage>
</organism>
<evidence type="ECO:0000313" key="2">
    <source>
        <dbReference type="EMBL" id="KDR73576.1"/>
    </source>
</evidence>
<reference evidence="3" key="1">
    <citation type="journal article" date="2014" name="Proc. Natl. Acad. Sci. U.S.A.">
        <title>Extensive sampling of basidiomycete genomes demonstrates inadequacy of the white-rot/brown-rot paradigm for wood decay fungi.</title>
        <authorList>
            <person name="Riley R."/>
            <person name="Salamov A.A."/>
            <person name="Brown D.W."/>
            <person name="Nagy L.G."/>
            <person name="Floudas D."/>
            <person name="Held B.W."/>
            <person name="Levasseur A."/>
            <person name="Lombard V."/>
            <person name="Morin E."/>
            <person name="Otillar R."/>
            <person name="Lindquist E.A."/>
            <person name="Sun H."/>
            <person name="LaButti K.M."/>
            <person name="Schmutz J."/>
            <person name="Jabbour D."/>
            <person name="Luo H."/>
            <person name="Baker S.E."/>
            <person name="Pisabarro A.G."/>
            <person name="Walton J.D."/>
            <person name="Blanchette R.A."/>
            <person name="Henrissat B."/>
            <person name="Martin F."/>
            <person name="Cullen D."/>
            <person name="Hibbett D.S."/>
            <person name="Grigoriev I.V."/>
        </authorList>
    </citation>
    <scope>NUCLEOTIDE SEQUENCE [LARGE SCALE GENOMIC DNA]</scope>
    <source>
        <strain evidence="3">CBS 339.88</strain>
    </source>
</reference>
<name>A0A067SRS3_GALM3</name>
<dbReference type="EMBL" id="KL142385">
    <property type="protein sequence ID" value="KDR73576.1"/>
    <property type="molecule type" value="Genomic_DNA"/>
</dbReference>
<proteinExistence type="predicted"/>
<dbReference type="HOGENOM" id="CLU_2671226_0_0_1"/>
<evidence type="ECO:0000256" key="1">
    <source>
        <dbReference type="SAM" id="MobiDB-lite"/>
    </source>
</evidence>